<dbReference type="GO" id="GO:0016887">
    <property type="term" value="F:ATP hydrolysis activity"/>
    <property type="evidence" value="ECO:0007669"/>
    <property type="project" value="InterPro"/>
</dbReference>
<dbReference type="NCBIfam" id="NF003230">
    <property type="entry name" value="PRK04195.1-6"/>
    <property type="match status" value="1"/>
</dbReference>
<protein>
    <recommendedName>
        <fullName evidence="2 7">Replication factor C large subunit</fullName>
        <shortName evidence="7">RFC large subunit</shortName>
    </recommendedName>
    <alternativeName>
        <fullName evidence="6 7">Clamp loader large subunit</fullName>
    </alternativeName>
</protein>
<dbReference type="CDD" id="cd18140">
    <property type="entry name" value="HLD_clamp_RFC"/>
    <property type="match status" value="1"/>
</dbReference>
<reference evidence="10 11" key="1">
    <citation type="submission" date="2017-03" db="EMBL/GenBank/DDBJ databases">
        <title>Genome sequence of Methanobrevibacter thaueri.</title>
        <authorList>
            <person name="Poehlein A."/>
            <person name="Seedorf H."/>
            <person name="Daniel R."/>
        </authorList>
    </citation>
    <scope>NUCLEOTIDE SEQUENCE [LARGE SCALE GENOMIC DNA]</scope>
    <source>
        <strain evidence="10 11">DSM 11995</strain>
    </source>
</reference>
<dbReference type="PANTHER" id="PTHR23389">
    <property type="entry name" value="CHROMOSOME TRANSMISSION FIDELITY FACTOR 18"/>
    <property type="match status" value="1"/>
</dbReference>
<dbReference type="Gene3D" id="1.10.8.60">
    <property type="match status" value="1"/>
</dbReference>
<evidence type="ECO:0000256" key="8">
    <source>
        <dbReference type="SAM" id="MobiDB-lite"/>
    </source>
</evidence>
<evidence type="ECO:0000313" key="10">
    <source>
        <dbReference type="EMBL" id="PWB85502.1"/>
    </source>
</evidence>
<sequence length="496" mass="56867">MLWTDKYRPQELSQVVGNKKEIKIITDWVDQWKQGNPQIPLLLVGPPGIGKTTLALIIAKEFSESIELNASDKRSQDVIKSTIGESSSSRSLFGDEYKLIILDEVDGIHGTNDRGGVKAIGEIIKNSQHPMILIANDFYSKRLQSIKPKCTVIKMKKSRWNSISALLRKIAQAEGVEVEPAALKEIAVKSQGDVRSAINTLQALADKDHVLDVDDVEGMVTKDTRSDIFNAITGVLKSKTPAHVKEAMWIEEDPTLVMEYIAENIPREYKKKDEIQKAYDYISKADIFFGRTNRSRNYGYWKYASDFMGIGVSISKHETYKKFTKIQTPTIFTTMGRNRGKRNLRDGIAEKMSEKMHISHSIAISMFPYLEIMFKNDELAWEISYFLDLDETEIKRFRKKKIPKKVVDKMEKQRAQMRVEERDRRAEELKNQMMNVIPEVDEPSTGDELPFEIPGIGEVKEESVEEEPVEEEVIEEEKTEKKEKKKTDKQVSLFSF</sequence>
<comment type="subunit">
    <text evidence="7">Heteromultimer composed of small subunits (RfcS) and large subunits (RfcL).</text>
</comment>
<evidence type="ECO:0000256" key="2">
    <source>
        <dbReference type="ARBA" id="ARBA00014793"/>
    </source>
</evidence>
<dbReference type="Pfam" id="PF21960">
    <property type="entry name" value="RCF1-5-like_lid"/>
    <property type="match status" value="1"/>
</dbReference>
<evidence type="ECO:0000256" key="6">
    <source>
        <dbReference type="ARBA" id="ARBA00032141"/>
    </source>
</evidence>
<feature type="binding site" evidence="7">
    <location>
        <begin position="45"/>
        <end position="52"/>
    </location>
    <ligand>
        <name>ATP</name>
        <dbReference type="ChEBI" id="CHEBI:30616"/>
    </ligand>
</feature>
<proteinExistence type="inferred from homology"/>
<evidence type="ECO:0000259" key="9">
    <source>
        <dbReference type="SMART" id="SM00382"/>
    </source>
</evidence>
<dbReference type="RefSeq" id="WP_116592673.1">
    <property type="nucleotide sequence ID" value="NZ_MZGS01000027.1"/>
</dbReference>
<dbReference type="NCBIfam" id="NF003233">
    <property type="entry name" value="PRK04195.2-3"/>
    <property type="match status" value="1"/>
</dbReference>
<keyword evidence="10" id="KW-0378">Hydrolase</keyword>
<evidence type="ECO:0000256" key="5">
    <source>
        <dbReference type="ARBA" id="ARBA00022840"/>
    </source>
</evidence>
<dbReference type="InterPro" id="IPR023935">
    <property type="entry name" value="Rep_factor-C_lsu"/>
</dbReference>
<dbReference type="HAMAP" id="MF_01508">
    <property type="entry name" value="RfcL"/>
    <property type="match status" value="1"/>
</dbReference>
<name>A0A315XLM7_9EURY</name>
<dbReference type="NCBIfam" id="NF003229">
    <property type="entry name" value="PRK04195.1-5"/>
    <property type="match status" value="1"/>
</dbReference>
<evidence type="ECO:0000256" key="1">
    <source>
        <dbReference type="ARBA" id="ARBA00006878"/>
    </source>
</evidence>
<feature type="region of interest" description="Disordered" evidence="8">
    <location>
        <begin position="440"/>
        <end position="496"/>
    </location>
</feature>
<dbReference type="CDD" id="cd00009">
    <property type="entry name" value="AAA"/>
    <property type="match status" value="1"/>
</dbReference>
<dbReference type="GO" id="GO:0004386">
    <property type="term" value="F:helicase activity"/>
    <property type="evidence" value="ECO:0007669"/>
    <property type="project" value="UniProtKB-KW"/>
</dbReference>
<comment type="function">
    <text evidence="7">Part of the RFC clamp loader complex which loads the PCNA sliding clamp onto DNA.</text>
</comment>
<keyword evidence="5 7" id="KW-0067">ATP-binding</keyword>
<dbReference type="InterPro" id="IPR027417">
    <property type="entry name" value="P-loop_NTPase"/>
</dbReference>
<dbReference type="InterPro" id="IPR047854">
    <property type="entry name" value="RFC_lid"/>
</dbReference>
<dbReference type="Gene3D" id="3.40.50.300">
    <property type="entry name" value="P-loop containing nucleotide triphosphate hydrolases"/>
    <property type="match status" value="1"/>
</dbReference>
<dbReference type="GO" id="GO:0006260">
    <property type="term" value="P:DNA replication"/>
    <property type="evidence" value="ECO:0007669"/>
    <property type="project" value="UniProtKB-UniRule"/>
</dbReference>
<keyword evidence="3 7" id="KW-0235">DNA replication</keyword>
<dbReference type="SMART" id="SM00382">
    <property type="entry name" value="AAA"/>
    <property type="match status" value="1"/>
</dbReference>
<dbReference type="PANTHER" id="PTHR23389:SF6">
    <property type="entry name" value="REPLICATION FACTOR C SUBUNIT 1"/>
    <property type="match status" value="1"/>
</dbReference>
<evidence type="ECO:0000256" key="4">
    <source>
        <dbReference type="ARBA" id="ARBA00022741"/>
    </source>
</evidence>
<evidence type="ECO:0000313" key="11">
    <source>
        <dbReference type="Proteomes" id="UP000251717"/>
    </source>
</evidence>
<organism evidence="10 11">
    <name type="scientific">Methanobrevibacter thaueri</name>
    <dbReference type="NCBI Taxonomy" id="190975"/>
    <lineage>
        <taxon>Archaea</taxon>
        <taxon>Methanobacteriati</taxon>
        <taxon>Methanobacteriota</taxon>
        <taxon>Methanomada group</taxon>
        <taxon>Methanobacteria</taxon>
        <taxon>Methanobacteriales</taxon>
        <taxon>Methanobacteriaceae</taxon>
        <taxon>Methanobrevibacter</taxon>
    </lineage>
</organism>
<dbReference type="EMBL" id="MZGS01000027">
    <property type="protein sequence ID" value="PWB85502.1"/>
    <property type="molecule type" value="Genomic_DNA"/>
</dbReference>
<comment type="similarity">
    <text evidence="1 7">Belongs to the activator 1 small subunits family. RfcL subfamily.</text>
</comment>
<keyword evidence="11" id="KW-1185">Reference proteome</keyword>
<dbReference type="InterPro" id="IPR003959">
    <property type="entry name" value="ATPase_AAA_core"/>
</dbReference>
<accession>A0A315XLM7</accession>
<dbReference type="AlphaFoldDB" id="A0A315XLM7"/>
<keyword evidence="4 7" id="KW-0547">Nucleotide-binding</keyword>
<dbReference type="SUPFAM" id="SSF52540">
    <property type="entry name" value="P-loop containing nucleoside triphosphate hydrolases"/>
    <property type="match status" value="1"/>
</dbReference>
<gene>
    <name evidence="10" type="primary">ruvB</name>
    <name evidence="7" type="synonym">rfcL</name>
    <name evidence="10" type="ORF">MBBTH_17660</name>
</gene>
<feature type="compositionally biased region" description="Acidic residues" evidence="8">
    <location>
        <begin position="463"/>
        <end position="475"/>
    </location>
</feature>
<keyword evidence="10" id="KW-0347">Helicase</keyword>
<dbReference type="GO" id="GO:0003689">
    <property type="term" value="F:DNA clamp loader activity"/>
    <property type="evidence" value="ECO:0007669"/>
    <property type="project" value="UniProtKB-UniRule"/>
</dbReference>
<comment type="caution">
    <text evidence="10">The sequence shown here is derived from an EMBL/GenBank/DDBJ whole genome shotgun (WGS) entry which is preliminary data.</text>
</comment>
<feature type="domain" description="AAA+ ATPase" evidence="9">
    <location>
        <begin position="37"/>
        <end position="159"/>
    </location>
</feature>
<feature type="compositionally biased region" description="Basic and acidic residues" evidence="8">
    <location>
        <begin position="476"/>
        <end position="489"/>
    </location>
</feature>
<dbReference type="Pfam" id="PF00004">
    <property type="entry name" value="AAA"/>
    <property type="match status" value="1"/>
</dbReference>
<dbReference type="Proteomes" id="UP000251717">
    <property type="component" value="Unassembled WGS sequence"/>
</dbReference>
<dbReference type="OrthoDB" id="8658at2157"/>
<evidence type="ECO:0000256" key="3">
    <source>
        <dbReference type="ARBA" id="ARBA00022705"/>
    </source>
</evidence>
<dbReference type="GO" id="GO:0005524">
    <property type="term" value="F:ATP binding"/>
    <property type="evidence" value="ECO:0007669"/>
    <property type="project" value="UniProtKB-UniRule"/>
</dbReference>
<dbReference type="InterPro" id="IPR003593">
    <property type="entry name" value="AAA+_ATPase"/>
</dbReference>
<evidence type="ECO:0000256" key="7">
    <source>
        <dbReference type="HAMAP-Rule" id="MF_01508"/>
    </source>
</evidence>